<feature type="binding site" evidence="6">
    <location>
        <position position="29"/>
    </location>
    <ligand>
        <name>Zn(2+)</name>
        <dbReference type="ChEBI" id="CHEBI:29105"/>
    </ligand>
</feature>
<feature type="binding site" evidence="6">
    <location>
        <position position="32"/>
    </location>
    <ligand>
        <name>Zn(2+)</name>
        <dbReference type="ChEBI" id="CHEBI:29105"/>
    </ligand>
</feature>
<feature type="domain" description="ClpX-type ZB" evidence="7">
    <location>
        <begin position="1"/>
        <end position="48"/>
    </location>
</feature>
<keyword evidence="2" id="KW-0547">Nucleotide-binding</keyword>
<keyword evidence="9" id="KW-1185">Reference proteome</keyword>
<protein>
    <submittedName>
        <fullName evidence="8">ATP-dependent protease ATP-binding subunit</fullName>
    </submittedName>
</protein>
<dbReference type="GO" id="GO:0051082">
    <property type="term" value="F:unfolded protein binding"/>
    <property type="evidence" value="ECO:0007669"/>
    <property type="project" value="UniProtKB-UniRule"/>
</dbReference>
<dbReference type="InterPro" id="IPR019489">
    <property type="entry name" value="Clp_ATPase_C"/>
</dbReference>
<evidence type="ECO:0000313" key="9">
    <source>
        <dbReference type="Proteomes" id="UP000011174"/>
    </source>
</evidence>
<evidence type="ECO:0000256" key="3">
    <source>
        <dbReference type="ARBA" id="ARBA00022833"/>
    </source>
</evidence>
<accession>L7VKE5</accession>
<sequence>MVIDVKCIFCTRGKNEAGLLLSGLEGHICAYCIEQAYKMIHEEDSQTKKYGIFHHTKSPKELKSFIDRYVIGQEEAKKVLSVAVHNHYKRLSASLEIDKSNILLLGETGTGKTLLGWSISRFLNVPFTIVDATILTEAGYVGEDVESILTRLLLAADYDVAKAEKGIVFIDEIDKISRKSDHPSITRDVSGEGVQQALLKIIEGSVVNVPPEGGRKHPDKKMISIDTHNILFIAGGAFNGLENIIKKRLNNRFSSIGYKNCIQPQYCHSHTTDYLQYTTPADLRYFGLIPELIGRLPIITHLNSLDVNALYRIMIEPKNALIKQYKKLFAMDDVHLKVTDKAIRKIVEKTLITGLGARGLRNMCEKIFNDFLFYIKNFQGILEIDENIIDNKFKKYFQK</sequence>
<feature type="binding site" evidence="6">
    <location>
        <position position="10"/>
    </location>
    <ligand>
        <name>Zn(2+)</name>
        <dbReference type="ChEBI" id="CHEBI:29105"/>
    </ligand>
</feature>
<dbReference type="Pfam" id="PF07724">
    <property type="entry name" value="AAA_2"/>
    <property type="match status" value="1"/>
</dbReference>
<organism evidence="8 9">
    <name type="scientific">Candidatus Uzinura diaspidicola str. ASNER</name>
    <dbReference type="NCBI Taxonomy" id="1133592"/>
    <lineage>
        <taxon>Bacteria</taxon>
        <taxon>Pseudomonadati</taxon>
        <taxon>Bacteroidota</taxon>
        <taxon>Flavobacteriia</taxon>
        <taxon>Flavobacteriales</taxon>
        <taxon>Candidatus Uzinura</taxon>
    </lineage>
</organism>
<dbReference type="InterPro" id="IPR003593">
    <property type="entry name" value="AAA+_ATPase"/>
</dbReference>
<proteinExistence type="inferred from homology"/>
<dbReference type="OrthoDB" id="9804062at2"/>
<keyword evidence="4 8" id="KW-0067">ATP-binding</keyword>
<comment type="similarity">
    <text evidence="6">Belongs to the ClpX chaperone family.</text>
</comment>
<dbReference type="NCBIfam" id="TIGR00382">
    <property type="entry name" value="clpX"/>
    <property type="match status" value="1"/>
</dbReference>
<dbReference type="InterPro" id="IPR010603">
    <property type="entry name" value="Znf_CppX_C4"/>
</dbReference>
<feature type="binding site" evidence="6">
    <location>
        <position position="7"/>
    </location>
    <ligand>
        <name>Zn(2+)</name>
        <dbReference type="ChEBI" id="CHEBI:29105"/>
    </ligand>
</feature>
<dbReference type="InterPro" id="IPR025662">
    <property type="entry name" value="Sigma_54_int_dom_ATP-bd_1"/>
</dbReference>
<dbReference type="GO" id="GO:0046983">
    <property type="term" value="F:protein dimerization activity"/>
    <property type="evidence" value="ECO:0007669"/>
    <property type="project" value="UniProtKB-UniRule"/>
</dbReference>
<gene>
    <name evidence="8" type="primary">clpX</name>
    <name evidence="8" type="ORF">ASNER_210</name>
</gene>
<dbReference type="GO" id="GO:0005524">
    <property type="term" value="F:ATP binding"/>
    <property type="evidence" value="ECO:0007669"/>
    <property type="project" value="UniProtKB-KW"/>
</dbReference>
<evidence type="ECO:0000256" key="6">
    <source>
        <dbReference type="PROSITE-ProRule" id="PRU01250"/>
    </source>
</evidence>
<dbReference type="CDD" id="cd19497">
    <property type="entry name" value="RecA-like_ClpX"/>
    <property type="match status" value="1"/>
</dbReference>
<dbReference type="InterPro" id="IPR003959">
    <property type="entry name" value="ATPase_AAA_core"/>
</dbReference>
<dbReference type="Pfam" id="PF06689">
    <property type="entry name" value="zf-C4_ClpX"/>
    <property type="match status" value="1"/>
</dbReference>
<keyword evidence="5 6" id="KW-0143">Chaperone</keyword>
<evidence type="ECO:0000256" key="2">
    <source>
        <dbReference type="ARBA" id="ARBA00022741"/>
    </source>
</evidence>
<dbReference type="PATRIC" id="fig|1133592.3.peg.195"/>
<dbReference type="EMBL" id="CP003263">
    <property type="protein sequence ID" value="AGC66966.1"/>
    <property type="molecule type" value="Genomic_DNA"/>
</dbReference>
<dbReference type="NCBIfam" id="NF003745">
    <property type="entry name" value="PRK05342.1"/>
    <property type="match status" value="1"/>
</dbReference>
<dbReference type="InterPro" id="IPR059188">
    <property type="entry name" value="Znf_CLPX-like"/>
</dbReference>
<dbReference type="PROSITE" id="PS51902">
    <property type="entry name" value="CLPX_ZB"/>
    <property type="match status" value="1"/>
</dbReference>
<dbReference type="GO" id="GO:0008270">
    <property type="term" value="F:zinc ion binding"/>
    <property type="evidence" value="ECO:0007669"/>
    <property type="project" value="UniProtKB-UniRule"/>
</dbReference>
<dbReference type="InterPro" id="IPR027417">
    <property type="entry name" value="P-loop_NTPase"/>
</dbReference>
<reference evidence="8 9" key="1">
    <citation type="journal article" date="2013" name="Environ. Microbiol.">
        <title>The nutrient supplying capabilities of Uzinura, an endosymbiont of armoured scale insects.</title>
        <authorList>
            <person name="Sabree Z.L."/>
            <person name="Huang C.Y."/>
            <person name="Okusu A."/>
            <person name="Moran N.A."/>
            <person name="Normark B.B."/>
        </authorList>
    </citation>
    <scope>NUCLEOTIDE SEQUENCE [LARGE SCALE GENOMIC DNA]</scope>
    <source>
        <strain evidence="8 9">ASNER</strain>
    </source>
</reference>
<dbReference type="GO" id="GO:0008233">
    <property type="term" value="F:peptidase activity"/>
    <property type="evidence" value="ECO:0007669"/>
    <property type="project" value="UniProtKB-KW"/>
</dbReference>
<dbReference type="GO" id="GO:0016887">
    <property type="term" value="F:ATP hydrolysis activity"/>
    <property type="evidence" value="ECO:0007669"/>
    <property type="project" value="InterPro"/>
</dbReference>
<evidence type="ECO:0000256" key="5">
    <source>
        <dbReference type="ARBA" id="ARBA00023186"/>
    </source>
</evidence>
<dbReference type="Gene3D" id="3.40.50.300">
    <property type="entry name" value="P-loop containing nucleotide triphosphate hydrolases"/>
    <property type="match status" value="1"/>
</dbReference>
<dbReference type="Gene3D" id="6.20.220.10">
    <property type="entry name" value="ClpX chaperone, C4-type zinc finger domain"/>
    <property type="match status" value="1"/>
</dbReference>
<dbReference type="SMART" id="SM01086">
    <property type="entry name" value="ClpB_D2-small"/>
    <property type="match status" value="1"/>
</dbReference>
<evidence type="ECO:0000313" key="8">
    <source>
        <dbReference type="EMBL" id="AGC66966.1"/>
    </source>
</evidence>
<keyword evidence="8" id="KW-0645">Protease</keyword>
<dbReference type="HOGENOM" id="CLU_014218_8_2_10"/>
<dbReference type="Proteomes" id="UP000011174">
    <property type="component" value="Chromosome"/>
</dbReference>
<dbReference type="KEGG" id="udi:ASNER_210"/>
<dbReference type="Gene3D" id="1.10.8.60">
    <property type="match status" value="1"/>
</dbReference>
<keyword evidence="3 6" id="KW-0862">Zinc</keyword>
<keyword evidence="8" id="KW-0378">Hydrolase</keyword>
<name>L7VKE5_9FLAO</name>
<dbReference type="PANTHER" id="PTHR48102:SF7">
    <property type="entry name" value="ATP-DEPENDENT CLP PROTEASE ATP-BINDING SUBUNIT CLPX-LIKE, MITOCHONDRIAL"/>
    <property type="match status" value="1"/>
</dbReference>
<dbReference type="STRING" id="1133592.ASNER_210"/>
<dbReference type="SUPFAM" id="SSF52540">
    <property type="entry name" value="P-loop containing nucleoside triphosphate hydrolases"/>
    <property type="match status" value="1"/>
</dbReference>
<dbReference type="Pfam" id="PF10431">
    <property type="entry name" value="ClpB_D2-small"/>
    <property type="match status" value="1"/>
</dbReference>
<dbReference type="GO" id="GO:0140662">
    <property type="term" value="F:ATP-dependent protein folding chaperone"/>
    <property type="evidence" value="ECO:0007669"/>
    <property type="project" value="InterPro"/>
</dbReference>
<dbReference type="PANTHER" id="PTHR48102">
    <property type="entry name" value="ATP-DEPENDENT CLP PROTEASE ATP-BINDING SUBUNIT CLPX-LIKE, MITOCHONDRIAL-RELATED"/>
    <property type="match status" value="1"/>
</dbReference>
<dbReference type="GO" id="GO:0051603">
    <property type="term" value="P:proteolysis involved in protein catabolic process"/>
    <property type="evidence" value="ECO:0007669"/>
    <property type="project" value="TreeGrafter"/>
</dbReference>
<evidence type="ECO:0000256" key="1">
    <source>
        <dbReference type="ARBA" id="ARBA00022723"/>
    </source>
</evidence>
<dbReference type="InterPro" id="IPR050052">
    <property type="entry name" value="ATP-dep_Clp_protease_ClpX"/>
</dbReference>
<evidence type="ECO:0000259" key="7">
    <source>
        <dbReference type="PROSITE" id="PS51902"/>
    </source>
</evidence>
<dbReference type="PROSITE" id="PS00675">
    <property type="entry name" value="SIGMA54_INTERACT_1"/>
    <property type="match status" value="1"/>
</dbReference>
<dbReference type="InterPro" id="IPR038366">
    <property type="entry name" value="Znf_CppX_C4_sf"/>
</dbReference>
<keyword evidence="1 6" id="KW-0479">Metal-binding</keyword>
<dbReference type="GO" id="GO:0009376">
    <property type="term" value="C:HslUV protease complex"/>
    <property type="evidence" value="ECO:0007669"/>
    <property type="project" value="TreeGrafter"/>
</dbReference>
<dbReference type="SMART" id="SM00382">
    <property type="entry name" value="AAA"/>
    <property type="match status" value="1"/>
</dbReference>
<dbReference type="AlphaFoldDB" id="L7VKE5"/>
<evidence type="ECO:0000256" key="4">
    <source>
        <dbReference type="ARBA" id="ARBA00022840"/>
    </source>
</evidence>
<dbReference type="GO" id="GO:0051301">
    <property type="term" value="P:cell division"/>
    <property type="evidence" value="ECO:0007669"/>
    <property type="project" value="TreeGrafter"/>
</dbReference>
<dbReference type="InterPro" id="IPR004487">
    <property type="entry name" value="Clp_protease_ATP-bd_su_ClpX"/>
</dbReference>
<dbReference type="SMART" id="SM00994">
    <property type="entry name" value="zf-C4_ClpX"/>
    <property type="match status" value="1"/>
</dbReference>